<dbReference type="RefSeq" id="WP_268444873.1">
    <property type="nucleotide sequence ID" value="NZ_JALAQA010000002.1"/>
</dbReference>
<reference evidence="2" key="1">
    <citation type="submission" date="2022-02" db="EMBL/GenBank/DDBJ databases">
        <title>Crop Bioprotection Bacillus Genome Sequencing.</title>
        <authorList>
            <person name="Dunlap C."/>
        </authorList>
    </citation>
    <scope>NUCLEOTIDE SEQUENCE</scope>
    <source>
        <strain evidence="2">CK3O2B-54A</strain>
    </source>
</reference>
<dbReference type="InterPro" id="IPR050984">
    <property type="entry name" value="Gfo/Idh/MocA_domain"/>
</dbReference>
<accession>A0AAP3CNZ6</accession>
<evidence type="ECO:0000313" key="2">
    <source>
        <dbReference type="EMBL" id="MCY8508536.1"/>
    </source>
</evidence>
<proteinExistence type="predicted"/>
<evidence type="ECO:0000256" key="1">
    <source>
        <dbReference type="ARBA" id="ARBA00023002"/>
    </source>
</evidence>
<sequence>MCGWLRTLLDTGAYPLSFARYFLTSQSNEILSTAKPTVDEQSGVILKNTDNEMAVISLTMRAKMPKRGVVTEENGFITVDNFTRPDKAVITYANGKTEMIEEGETAKGLNYEVEDMQAAVLHQTGSQTISLSLECQEHHGQCKRQWGITYPFEYENIRPS</sequence>
<dbReference type="GO" id="GO:0016491">
    <property type="term" value="F:oxidoreductase activity"/>
    <property type="evidence" value="ECO:0007669"/>
    <property type="project" value="UniProtKB-KW"/>
</dbReference>
<name>A0AAP3CNZ6_BACMO</name>
<comment type="caution">
    <text evidence="2">The sequence shown here is derived from an EMBL/GenBank/DDBJ whole genome shotgun (WGS) entry which is preliminary data.</text>
</comment>
<dbReference type="EMBL" id="JALAQA010000002">
    <property type="protein sequence ID" value="MCY8508536.1"/>
    <property type="molecule type" value="Genomic_DNA"/>
</dbReference>
<evidence type="ECO:0000313" key="3">
    <source>
        <dbReference type="Proteomes" id="UP001075387"/>
    </source>
</evidence>
<organism evidence="2 3">
    <name type="scientific">Bacillus mojavensis</name>
    <dbReference type="NCBI Taxonomy" id="72360"/>
    <lineage>
        <taxon>Bacteria</taxon>
        <taxon>Bacillati</taxon>
        <taxon>Bacillota</taxon>
        <taxon>Bacilli</taxon>
        <taxon>Bacillales</taxon>
        <taxon>Bacillaceae</taxon>
        <taxon>Bacillus</taxon>
    </lineage>
</organism>
<gene>
    <name evidence="2" type="ORF">MOD07_03070</name>
</gene>
<dbReference type="PANTHER" id="PTHR22604">
    <property type="entry name" value="OXIDOREDUCTASES"/>
    <property type="match status" value="1"/>
</dbReference>
<dbReference type="PANTHER" id="PTHR22604:SF105">
    <property type="entry name" value="TRANS-1,2-DIHYDROBENZENE-1,2-DIOL DEHYDROGENASE"/>
    <property type="match status" value="1"/>
</dbReference>
<protein>
    <submittedName>
        <fullName evidence="2">Uncharacterized protein</fullName>
    </submittedName>
</protein>
<dbReference type="SUPFAM" id="SSF55347">
    <property type="entry name" value="Glyceraldehyde-3-phosphate dehydrogenase-like, C-terminal domain"/>
    <property type="match status" value="1"/>
</dbReference>
<dbReference type="Gene3D" id="3.30.360.10">
    <property type="entry name" value="Dihydrodipicolinate Reductase, domain 2"/>
    <property type="match status" value="1"/>
</dbReference>
<dbReference type="AlphaFoldDB" id="A0AAP3CNZ6"/>
<keyword evidence="1" id="KW-0560">Oxidoreductase</keyword>
<dbReference type="Proteomes" id="UP001075387">
    <property type="component" value="Unassembled WGS sequence"/>
</dbReference>